<dbReference type="InterPro" id="IPR036890">
    <property type="entry name" value="HATPase_C_sf"/>
</dbReference>
<dbReference type="CDD" id="cd00082">
    <property type="entry name" value="HisKA"/>
    <property type="match status" value="1"/>
</dbReference>
<dbReference type="SUPFAM" id="SSF47384">
    <property type="entry name" value="Homodimeric domain of signal transducing histidine kinase"/>
    <property type="match status" value="1"/>
</dbReference>
<dbReference type="PROSITE" id="PS50109">
    <property type="entry name" value="HIS_KIN"/>
    <property type="match status" value="1"/>
</dbReference>
<dbReference type="PANTHER" id="PTHR45453">
    <property type="entry name" value="PHOSPHATE REGULON SENSOR PROTEIN PHOR"/>
    <property type="match status" value="1"/>
</dbReference>
<keyword evidence="8" id="KW-0175">Coiled coil</keyword>
<dbReference type="Gene3D" id="1.10.287.130">
    <property type="match status" value="1"/>
</dbReference>
<reference evidence="14" key="1">
    <citation type="submission" date="2016-10" db="EMBL/GenBank/DDBJ databases">
        <authorList>
            <person name="Varghese N."/>
            <person name="Submissions S."/>
        </authorList>
    </citation>
    <scope>NUCLEOTIDE SEQUENCE [LARGE SCALE GENOMIC DNA]</scope>
    <source>
        <strain evidence="14">DSM 3669</strain>
    </source>
</reference>
<dbReference type="SUPFAM" id="SSF55874">
    <property type="entry name" value="ATPase domain of HSP90 chaperone/DNA topoisomerase II/histidine kinase"/>
    <property type="match status" value="1"/>
</dbReference>
<dbReference type="InterPro" id="IPR003594">
    <property type="entry name" value="HATPase_dom"/>
</dbReference>
<evidence type="ECO:0000256" key="3">
    <source>
        <dbReference type="ARBA" id="ARBA00012438"/>
    </source>
</evidence>
<sequence>MKLTIRKKLFWGMTGLIMLFVALSQFLNSQFLEDYYVSEKKKQLLDIYGDINNIYQGDPETISLELEKLELITGIHIVIFNSNQKPKYRLRRIPEEPPLDFYTVPPPQLTDLQDSNPPPPSPERKQGFEKKLIQMNEDQLKEGKVVINLSKDPRIQTYFISLTTKLNNGDYLILSTPFASISESVQIANRFFLFTGLLIFIIGSIVIYFLAKKLTMPILKLNEIAHRMAKLDFSQKYQVESTDEVGQLGESINSLSTQLHAAISELTEANQKLLKDIERERRIDEMRREFISSVSHELKTPISLIQGYAEGLKENVNEDEENKNFYCDVIVDEANKMGKLVGELLDLSQIEAGTFKLDKSNFEISRLVAKVMEKYKPIFLEKELNCTLQEEPGLIVSADRFRTEQIIVNYLNNAINHVDQQKIITISIKSVQNKARVSVYNSGRPISPELLDKIWESFYKVDKARTRAYGGTGLGLSIVRAIQEMDNNRYGVLNRDGGVEFWFELDIAA</sequence>
<evidence type="ECO:0000313" key="14">
    <source>
        <dbReference type="Proteomes" id="UP000199584"/>
    </source>
</evidence>
<dbReference type="InterPro" id="IPR003661">
    <property type="entry name" value="HisK_dim/P_dom"/>
</dbReference>
<dbReference type="PRINTS" id="PR00344">
    <property type="entry name" value="BCTRLSENSOR"/>
</dbReference>
<dbReference type="InterPro" id="IPR004358">
    <property type="entry name" value="Sig_transdc_His_kin-like_C"/>
</dbReference>
<dbReference type="InterPro" id="IPR005467">
    <property type="entry name" value="His_kinase_dom"/>
</dbReference>
<name>A0A1I6EIX3_9FIRM</name>
<evidence type="ECO:0000313" key="13">
    <source>
        <dbReference type="EMBL" id="SFR17432.1"/>
    </source>
</evidence>
<dbReference type="FunFam" id="1.10.287.130:FF:000001">
    <property type="entry name" value="Two-component sensor histidine kinase"/>
    <property type="match status" value="1"/>
</dbReference>
<dbReference type="GO" id="GO:0005886">
    <property type="term" value="C:plasma membrane"/>
    <property type="evidence" value="ECO:0007669"/>
    <property type="project" value="TreeGrafter"/>
</dbReference>
<feature type="transmembrane region" description="Helical" evidence="10">
    <location>
        <begin position="191"/>
        <end position="211"/>
    </location>
</feature>
<dbReference type="OrthoDB" id="112712at2"/>
<dbReference type="InterPro" id="IPR036097">
    <property type="entry name" value="HisK_dim/P_sf"/>
</dbReference>
<evidence type="ECO:0000256" key="1">
    <source>
        <dbReference type="ARBA" id="ARBA00000085"/>
    </source>
</evidence>
<dbReference type="GO" id="GO:0004721">
    <property type="term" value="F:phosphoprotein phosphatase activity"/>
    <property type="evidence" value="ECO:0007669"/>
    <property type="project" value="TreeGrafter"/>
</dbReference>
<keyword evidence="10" id="KW-0472">Membrane</keyword>
<dbReference type="EC" id="2.7.13.3" evidence="3"/>
<evidence type="ECO:0000256" key="6">
    <source>
        <dbReference type="ARBA" id="ARBA00022777"/>
    </source>
</evidence>
<keyword evidence="14" id="KW-1185">Reference proteome</keyword>
<evidence type="ECO:0000256" key="10">
    <source>
        <dbReference type="SAM" id="Phobius"/>
    </source>
</evidence>
<dbReference type="SMART" id="SM00388">
    <property type="entry name" value="HisKA"/>
    <property type="match status" value="1"/>
</dbReference>
<dbReference type="InterPro" id="IPR003660">
    <property type="entry name" value="HAMP_dom"/>
</dbReference>
<dbReference type="Proteomes" id="UP000199584">
    <property type="component" value="Unassembled WGS sequence"/>
</dbReference>
<dbReference type="EMBL" id="FOYM01000047">
    <property type="protein sequence ID" value="SFR17432.1"/>
    <property type="molecule type" value="Genomic_DNA"/>
</dbReference>
<keyword evidence="10" id="KW-0812">Transmembrane</keyword>
<dbReference type="SMART" id="SM00304">
    <property type="entry name" value="HAMP"/>
    <property type="match status" value="1"/>
</dbReference>
<dbReference type="Pfam" id="PF02518">
    <property type="entry name" value="HATPase_c"/>
    <property type="match status" value="1"/>
</dbReference>
<keyword evidence="7" id="KW-0902">Two-component regulatory system</keyword>
<gene>
    <name evidence="13" type="ORF">SAMN05660706_1478</name>
</gene>
<accession>A0A1I6EIX3</accession>
<comment type="catalytic activity">
    <reaction evidence="1">
        <text>ATP + protein L-histidine = ADP + protein N-phospho-L-histidine.</text>
        <dbReference type="EC" id="2.7.13.3"/>
    </reaction>
</comment>
<feature type="coiled-coil region" evidence="8">
    <location>
        <begin position="252"/>
        <end position="283"/>
    </location>
</feature>
<dbReference type="CDD" id="cd06225">
    <property type="entry name" value="HAMP"/>
    <property type="match status" value="1"/>
</dbReference>
<evidence type="ECO:0000256" key="2">
    <source>
        <dbReference type="ARBA" id="ARBA00004370"/>
    </source>
</evidence>
<dbReference type="GO" id="GO:0016036">
    <property type="term" value="P:cellular response to phosphate starvation"/>
    <property type="evidence" value="ECO:0007669"/>
    <property type="project" value="TreeGrafter"/>
</dbReference>
<organism evidence="13 14">
    <name type="scientific">Desulfoscipio geothermicus DSM 3669</name>
    <dbReference type="NCBI Taxonomy" id="1121426"/>
    <lineage>
        <taxon>Bacteria</taxon>
        <taxon>Bacillati</taxon>
        <taxon>Bacillota</taxon>
        <taxon>Clostridia</taxon>
        <taxon>Eubacteriales</taxon>
        <taxon>Desulfallaceae</taxon>
        <taxon>Desulfoscipio</taxon>
    </lineage>
</organism>
<dbReference type="Gene3D" id="6.10.340.10">
    <property type="match status" value="1"/>
</dbReference>
<protein>
    <recommendedName>
        <fullName evidence="3">histidine kinase</fullName>
        <ecNumber evidence="3">2.7.13.3</ecNumber>
    </recommendedName>
</protein>
<feature type="domain" description="Histidine kinase" evidence="11">
    <location>
        <begin position="293"/>
        <end position="509"/>
    </location>
</feature>
<evidence type="ECO:0000259" key="11">
    <source>
        <dbReference type="PROSITE" id="PS50109"/>
    </source>
</evidence>
<evidence type="ECO:0000256" key="7">
    <source>
        <dbReference type="ARBA" id="ARBA00023012"/>
    </source>
</evidence>
<dbReference type="STRING" id="39060.SAMN05660706_1478"/>
<dbReference type="RefSeq" id="WP_092487636.1">
    <property type="nucleotide sequence ID" value="NZ_FOYM01000047.1"/>
</dbReference>
<evidence type="ECO:0000259" key="12">
    <source>
        <dbReference type="PROSITE" id="PS50885"/>
    </source>
</evidence>
<dbReference type="Gene3D" id="3.30.565.10">
    <property type="entry name" value="Histidine kinase-like ATPase, C-terminal domain"/>
    <property type="match status" value="1"/>
</dbReference>
<comment type="subcellular location">
    <subcellularLocation>
        <location evidence="2">Membrane</location>
    </subcellularLocation>
</comment>
<dbReference type="InterPro" id="IPR050351">
    <property type="entry name" value="BphY/WalK/GraS-like"/>
</dbReference>
<dbReference type="SUPFAM" id="SSF158472">
    <property type="entry name" value="HAMP domain-like"/>
    <property type="match status" value="1"/>
</dbReference>
<dbReference type="SMART" id="SM00387">
    <property type="entry name" value="HATPase_c"/>
    <property type="match status" value="1"/>
</dbReference>
<evidence type="ECO:0000256" key="9">
    <source>
        <dbReference type="SAM" id="MobiDB-lite"/>
    </source>
</evidence>
<dbReference type="GO" id="GO:0000155">
    <property type="term" value="F:phosphorelay sensor kinase activity"/>
    <property type="evidence" value="ECO:0007669"/>
    <property type="project" value="InterPro"/>
</dbReference>
<keyword evidence="4" id="KW-0597">Phosphoprotein</keyword>
<proteinExistence type="predicted"/>
<dbReference type="AlphaFoldDB" id="A0A1I6EIX3"/>
<feature type="region of interest" description="Disordered" evidence="9">
    <location>
        <begin position="107"/>
        <end position="126"/>
    </location>
</feature>
<keyword evidence="6 13" id="KW-0418">Kinase</keyword>
<evidence type="ECO:0000256" key="8">
    <source>
        <dbReference type="SAM" id="Coils"/>
    </source>
</evidence>
<dbReference type="Pfam" id="PF00672">
    <property type="entry name" value="HAMP"/>
    <property type="match status" value="1"/>
</dbReference>
<keyword evidence="10" id="KW-1133">Transmembrane helix</keyword>
<dbReference type="PANTHER" id="PTHR45453:SF3">
    <property type="entry name" value="HISTIDINE KINASE"/>
    <property type="match status" value="1"/>
</dbReference>
<dbReference type="PROSITE" id="PS50885">
    <property type="entry name" value="HAMP"/>
    <property type="match status" value="1"/>
</dbReference>
<evidence type="ECO:0000256" key="5">
    <source>
        <dbReference type="ARBA" id="ARBA00022679"/>
    </source>
</evidence>
<feature type="domain" description="HAMP" evidence="12">
    <location>
        <begin position="212"/>
        <end position="264"/>
    </location>
</feature>
<dbReference type="Pfam" id="PF00512">
    <property type="entry name" value="HisKA"/>
    <property type="match status" value="1"/>
</dbReference>
<evidence type="ECO:0000256" key="4">
    <source>
        <dbReference type="ARBA" id="ARBA00022553"/>
    </source>
</evidence>
<keyword evidence="5" id="KW-0808">Transferase</keyword>